<evidence type="ECO:0000259" key="5">
    <source>
        <dbReference type="PROSITE" id="PS50268"/>
    </source>
</evidence>
<dbReference type="Proteomes" id="UP000010474">
    <property type="component" value="Chromosome"/>
</dbReference>
<dbReference type="Pfam" id="PF00353">
    <property type="entry name" value="HemolysinCabind"/>
    <property type="match status" value="5"/>
</dbReference>
<name>K9ZFN9_ANACC</name>
<accession>K9ZFN9</accession>
<dbReference type="PRINTS" id="PR00313">
    <property type="entry name" value="CABNDNGRPT"/>
</dbReference>
<dbReference type="SUPFAM" id="SSF49313">
    <property type="entry name" value="Cadherin-like"/>
    <property type="match status" value="3"/>
</dbReference>
<dbReference type="PANTHER" id="PTHR24028">
    <property type="entry name" value="CADHERIN-87A"/>
    <property type="match status" value="1"/>
</dbReference>
<keyword evidence="7" id="KW-1185">Reference proteome</keyword>
<keyword evidence="2" id="KW-0812">Transmembrane</keyword>
<dbReference type="InterPro" id="IPR050174">
    <property type="entry name" value="Protocadherin/Cadherin-CA"/>
</dbReference>
<dbReference type="GO" id="GO:0005886">
    <property type="term" value="C:plasma membrane"/>
    <property type="evidence" value="ECO:0007669"/>
    <property type="project" value="TreeGrafter"/>
</dbReference>
<dbReference type="InterPro" id="IPR002126">
    <property type="entry name" value="Cadherin-like_dom"/>
</dbReference>
<dbReference type="Gene3D" id="2.150.10.10">
    <property type="entry name" value="Serralysin-like metalloprotease, C-terminal"/>
    <property type="match status" value="3"/>
</dbReference>
<keyword evidence="3" id="KW-0472">Membrane</keyword>
<evidence type="ECO:0000256" key="4">
    <source>
        <dbReference type="ARBA" id="ARBA00023180"/>
    </source>
</evidence>
<dbReference type="KEGG" id="acy:Anacy_1909"/>
<dbReference type="PATRIC" id="fig|272123.3.peg.2077"/>
<dbReference type="OrthoDB" id="472975at2"/>
<dbReference type="Gene3D" id="2.60.40.60">
    <property type="entry name" value="Cadherins"/>
    <property type="match status" value="3"/>
</dbReference>
<reference evidence="7" key="1">
    <citation type="journal article" date="2013" name="Proc. Natl. Acad. Sci. U.S.A.">
        <title>Improving the coverage of the cyanobacterial phylum using diversity-driven genome sequencing.</title>
        <authorList>
            <person name="Shih P.M."/>
            <person name="Wu D."/>
            <person name="Latifi A."/>
            <person name="Axen S.D."/>
            <person name="Fewer D.P."/>
            <person name="Talla E."/>
            <person name="Calteau A."/>
            <person name="Cai F."/>
            <person name="Tandeau de Marsac N."/>
            <person name="Rippka R."/>
            <person name="Herdman M."/>
            <person name="Sivonen K."/>
            <person name="Coursin T."/>
            <person name="Laurent T."/>
            <person name="Goodwin L."/>
            <person name="Nolan M."/>
            <person name="Davenport K.W."/>
            <person name="Han C.S."/>
            <person name="Rubin E.M."/>
            <person name="Eisen J.A."/>
            <person name="Woyke T."/>
            <person name="Gugger M."/>
            <person name="Kerfeld C.A."/>
        </authorList>
    </citation>
    <scope>NUCLEOTIDE SEQUENCE [LARGE SCALE GENOMIC DNA]</scope>
    <source>
        <strain evidence="7">ATCC 27899 / PCC 7122</strain>
    </source>
</reference>
<evidence type="ECO:0000256" key="3">
    <source>
        <dbReference type="ARBA" id="ARBA00022989"/>
    </source>
</evidence>
<dbReference type="PROSITE" id="PS00330">
    <property type="entry name" value="HEMOLYSIN_CALCIUM"/>
    <property type="match status" value="1"/>
</dbReference>
<gene>
    <name evidence="6" type="ordered locus">Anacy_1909</name>
</gene>
<dbReference type="PANTHER" id="PTHR24028:SF316">
    <property type="entry name" value="NEURAL-CADHERIN-LIKE"/>
    <property type="match status" value="1"/>
</dbReference>
<dbReference type="SUPFAM" id="SSF51120">
    <property type="entry name" value="beta-Roll"/>
    <property type="match status" value="2"/>
</dbReference>
<dbReference type="InterPro" id="IPR013431">
    <property type="entry name" value="Delta_60_rpt"/>
</dbReference>
<dbReference type="SUPFAM" id="SSF63829">
    <property type="entry name" value="Calcium-dependent phosphotriesterase"/>
    <property type="match status" value="2"/>
</dbReference>
<evidence type="ECO:0000256" key="1">
    <source>
        <dbReference type="ARBA" id="ARBA00004167"/>
    </source>
</evidence>
<dbReference type="GO" id="GO:0007156">
    <property type="term" value="P:homophilic cell adhesion via plasma membrane adhesion molecules"/>
    <property type="evidence" value="ECO:0007669"/>
    <property type="project" value="InterPro"/>
</dbReference>
<dbReference type="InterPro" id="IPR015919">
    <property type="entry name" value="Cadherin-like_sf"/>
</dbReference>
<dbReference type="eggNOG" id="COG2931">
    <property type="taxonomic scope" value="Bacteria"/>
</dbReference>
<dbReference type="SUPFAM" id="SSF75011">
    <property type="entry name" value="3-carboxy-cis,cis-mucoante lactonizing enzyme"/>
    <property type="match status" value="1"/>
</dbReference>
<dbReference type="InterPro" id="IPR025592">
    <property type="entry name" value="DUF4347"/>
</dbReference>
<dbReference type="CDD" id="cd11304">
    <property type="entry name" value="Cadherin_repeat"/>
    <property type="match status" value="3"/>
</dbReference>
<dbReference type="PRINTS" id="PR00205">
    <property type="entry name" value="CADHERIN"/>
</dbReference>
<dbReference type="EMBL" id="CP003659">
    <property type="protein sequence ID" value="AFZ57397.1"/>
    <property type="molecule type" value="Genomic_DNA"/>
</dbReference>
<dbReference type="NCBIfam" id="TIGR02608">
    <property type="entry name" value="delta_60_rpt"/>
    <property type="match status" value="21"/>
</dbReference>
<feature type="domain" description="Cadherin" evidence="5">
    <location>
        <begin position="1490"/>
        <end position="1590"/>
    </location>
</feature>
<dbReference type="GO" id="GO:0005509">
    <property type="term" value="F:calcium ion binding"/>
    <property type="evidence" value="ECO:0007669"/>
    <property type="project" value="InterPro"/>
</dbReference>
<dbReference type="eggNOG" id="COG3386">
    <property type="taxonomic scope" value="Bacteria"/>
</dbReference>
<dbReference type="STRING" id="272123.Anacy_1909"/>
<dbReference type="PROSITE" id="PS50268">
    <property type="entry name" value="CADHERIN_2"/>
    <property type="match status" value="3"/>
</dbReference>
<dbReference type="Gene3D" id="2.80.10.50">
    <property type="match status" value="8"/>
</dbReference>
<dbReference type="HOGENOM" id="CLU_236971_0_0_3"/>
<feature type="domain" description="Cadherin" evidence="5">
    <location>
        <begin position="1590"/>
        <end position="1699"/>
    </location>
</feature>
<dbReference type="InterPro" id="IPR001343">
    <property type="entry name" value="Hemolysn_Ca-bd"/>
</dbReference>
<organism evidence="6 7">
    <name type="scientific">Anabaena cylindrica (strain ATCC 27899 / PCC 7122)</name>
    <dbReference type="NCBI Taxonomy" id="272123"/>
    <lineage>
        <taxon>Bacteria</taxon>
        <taxon>Bacillati</taxon>
        <taxon>Cyanobacteriota</taxon>
        <taxon>Cyanophyceae</taxon>
        <taxon>Nostocales</taxon>
        <taxon>Nostocaceae</taxon>
        <taxon>Anabaena</taxon>
    </lineage>
</organism>
<dbReference type="InterPro" id="IPR011049">
    <property type="entry name" value="Serralysin-like_metalloprot_C"/>
</dbReference>
<dbReference type="RefSeq" id="WP_015214045.1">
    <property type="nucleotide sequence ID" value="NC_019771.1"/>
</dbReference>
<dbReference type="Pfam" id="PF00028">
    <property type="entry name" value="Cadherin"/>
    <property type="match status" value="1"/>
</dbReference>
<keyword evidence="3" id="KW-1133">Transmembrane helix</keyword>
<keyword evidence="4" id="KW-0325">Glycoprotein</keyword>
<protein>
    <submittedName>
        <fullName evidence="6">Delta-60 repeat-containing protein</fullName>
    </submittedName>
</protein>
<dbReference type="Pfam" id="PF14252">
    <property type="entry name" value="DUF4347"/>
    <property type="match status" value="1"/>
</dbReference>
<evidence type="ECO:0000256" key="2">
    <source>
        <dbReference type="ARBA" id="ARBA00022692"/>
    </source>
</evidence>
<evidence type="ECO:0000313" key="6">
    <source>
        <dbReference type="EMBL" id="AFZ57397.1"/>
    </source>
</evidence>
<dbReference type="Pfam" id="PF17164">
    <property type="entry name" value="DUF5122"/>
    <property type="match status" value="21"/>
</dbReference>
<dbReference type="SMART" id="SM00112">
    <property type="entry name" value="CA"/>
    <property type="match status" value="3"/>
</dbReference>
<proteinExistence type="predicted"/>
<evidence type="ECO:0000313" key="7">
    <source>
        <dbReference type="Proteomes" id="UP000010474"/>
    </source>
</evidence>
<comment type="subcellular location">
    <subcellularLocation>
        <location evidence="1">Membrane</location>
        <topology evidence="1">Single-pass membrane protein</topology>
    </subcellularLocation>
</comment>
<sequence>MMPSHLLDSQAIALINANDDSQSLVIIDSGLQDSAVLLSGVKEEITAIALNPEKDGIQQITEILEQFQRITTLHIVSHGSPGCLYLGNSQLNLDNFNNYAAKLQTWKPVSILIYGCNVAAGDAGEEFITKLHQTTGAKIAASTTRTGNAALGGNWKLEKTTEPMAIQLAFEPEVMANYQGVLADGQLDPSFGGGDGIVTTDFGGYEQARSVTVQSDGKLLVLAQTSGGDILIRYNPDGTIDNTFGFGTGKVYTVTGLGNAVSVKLQPDGKILVLSNNYNGGNQDMVVTRYNTDGSPNPFGNFGKVTIDFGGYENAKTLIVQPDGKILVAGDSNGQVVITRYLSSGVIDTSFGNAGKLNTYFPNGEVTNYIALQADGKIVAVSNSYNSSSGNNDIYLTRFNSDGTVDYSFGNYAPVITNLGGYESKVNVAIQADGKIVVAALTDMGGQTQIGVVRYNINGTLDTSFGGGDGIVTTPINSYSYGMNNLSLAVDTSGRIVVATNTYTNSNDNIVVVRYKPDGTLDTSFDGDGIANNDLNNNSYDRATALALQADGNIVVVGSTSSYNGDNIAVVRYLSGSINGGGQLDTSFSSDGIVTTDFGGYEEARSITMQSDGKLVVLAHISTYGDSLIRYNTDGTIDNSFGFGTGRVYTGTGLGNAVSVKLQSDGKILVLSNNDNGSNYDMVLTRYNADGSYDNNFGSYGKASIDFGSYENAKTLIIQSDGKILVAGDSNSQVIITRYLSSGVIDTTFGNFGKVTSILSNGDVTNYIAMQTDGKIVVVSNGYNSYTYSYDISLSRLNADGSLDTNFGNYGKVNTNLGGFHNKANVAVQADGKIVVATLTDSGGQQQIGVVRYNANGALDTTFGGGDGIVLTPLNLNNYYGTSGPNNVSLAFQSGGKILIGTTAYNGNNTDFALVRYNSDGSLDNSFNSNGIVLSNLGNNTYERATSLLVQADNNIVVAGSTNNNNGTGDHIAIVRYLGAGGSTGGAPGQLDSSFSGDGKVTTDFGFYERAESLAVQSDGKLVVLASTSSGNTLIRYNLDGTVDTSFGGNGSVPYIGGGFVVSAVTVQSDGKILVLSGNGNGSNQDIRLERYNSNGSIDSSFGNFGKAVFDFGGNEYARNLIVQTDGKILVAGESNGQVLLTRYLATGVIDNTFGGGTGRVFTNLPSTEISNYIALQSDNKILVVSRSYSNDIVLKRIKQDGTIDNSFGNFGEVITNLGGFENPRSVAVQADGKILVAGWTDFSGLQIALVRYNSNGTLDTSFGGGDGIVTTQPNINYAYSNTYSSLNLAIQSSGKIILAGTVYNIAAANSDLLAIRYNIDGTIDTSFDGDGIVTTNINGNGFDYGKTLALQADGNIVVGGYTSNGANDDIALVRYFGGSSSTTNQTPISLNLSYSIIAENQAVGTIISYFTTTDPDIGNTFTYSLVSGSGSVDNGLFSISGNQLKSNAGFNYEGQNSYRIRVRTTDQGGLFYEKQLIINISNVNETPTNLTISNSNVAENQATGTVIGALNTTDPDASNTFTYSLVAGTGSTDNALFTISGNQLKSNAIFDYESQNSYSIRVRTTDQGGLFSEKQLTIGITNVNDAPTNLTISNSNVDENSAVGTLIGNLSTSDADLGDAHTYQFVLPDNSLETTYSQFQIVGNQLLVNGALNYENTPSYNLIIRTTDSQGLFFDQGFSITINNLDTVINGTSANESFNTTDEKDIIDAVGGNDSINSTFDNLQQNDTINGNAGTDTLIVSGGSVTDGLTIDLNNFTNQLLNITGTTVLNFEVFDFNSFVGSVNFTGNSLNNYIKGGSGNDTFNGGAGADTSIGSLGNDVYYVDNVGDIVTELVNEGTDTVYSTIKYTLGANLENLILQGTTAINGTGNALNNSIIGNIAANILSGGTGADTLIGGLGNDVYYVDNAGDTVTELLNEGTDTVYSTISYTLTGNVEKLILQGTTAINGTGNELNNTITGNSVDNTLIDGVGNDTLNGGTGADALIGGVGNDIYYVDDSGDIVTELLNEGTDTVYSTVSYTLVSNVEKLTLQGTTAINGTGNALNNTITGNSGDNILIGDLGNDTLTGLTGADQFTGGKGNDTLNLGLNDGVTDIVNYGFGDGVDKVYQFVRGGLDVGGDRLQFTGITNIDVITIGSNTEMRVSDGISGTATGQLLMTLYSTTGFTASDVNVNLFGANFLFS</sequence>
<dbReference type="InterPro" id="IPR018511">
    <property type="entry name" value="Hemolysin-typ_Ca-bd_CS"/>
</dbReference>
<feature type="domain" description="Cadherin" evidence="5">
    <location>
        <begin position="1398"/>
        <end position="1490"/>
    </location>
</feature>